<accession>A0A2S8GPL2</accession>
<dbReference type="AlphaFoldDB" id="A0A2S8GPL2"/>
<evidence type="ECO:0000256" key="4">
    <source>
        <dbReference type="ARBA" id="ARBA00022917"/>
    </source>
</evidence>
<dbReference type="SUPFAM" id="SSF50486">
    <property type="entry name" value="FMT C-terminal domain-like"/>
    <property type="match status" value="1"/>
</dbReference>
<name>A0A2S8GPL2_9BACT</name>
<dbReference type="EC" id="2.1.2.9" evidence="2 5"/>
<dbReference type="HAMAP" id="MF_00182">
    <property type="entry name" value="Formyl_trans"/>
    <property type="match status" value="1"/>
</dbReference>
<feature type="domain" description="Formyl transferase C-terminal" evidence="7">
    <location>
        <begin position="206"/>
        <end position="310"/>
    </location>
</feature>
<feature type="domain" description="Formyl transferase N-terminal" evidence="6">
    <location>
        <begin position="1"/>
        <end position="173"/>
    </location>
</feature>
<dbReference type="InterPro" id="IPR044135">
    <property type="entry name" value="Met-tRNA-FMT_C"/>
</dbReference>
<dbReference type="InterPro" id="IPR005794">
    <property type="entry name" value="Fmt"/>
</dbReference>
<dbReference type="InterPro" id="IPR002376">
    <property type="entry name" value="Formyl_transf_N"/>
</dbReference>
<protein>
    <recommendedName>
        <fullName evidence="2 5">Methionyl-tRNA formyltransferase</fullName>
        <ecNumber evidence="2 5">2.1.2.9</ecNumber>
    </recommendedName>
</protein>
<dbReference type="NCBIfam" id="TIGR00460">
    <property type="entry name" value="fmt"/>
    <property type="match status" value="1"/>
</dbReference>
<keyword evidence="4 5" id="KW-0648">Protein biosynthesis</keyword>
<dbReference type="InterPro" id="IPR036477">
    <property type="entry name" value="Formyl_transf_N_sf"/>
</dbReference>
<keyword evidence="3 5" id="KW-0808">Transferase</keyword>
<comment type="function">
    <text evidence="5">Attaches a formyl group to the free amino group of methionyl-tRNA(fMet). The formyl group appears to play a dual role in the initiator identity of N-formylmethionyl-tRNA by promoting its recognition by IF2 and preventing the misappropriation of this tRNA by the elongation apparatus.</text>
</comment>
<dbReference type="Gene3D" id="3.40.50.12230">
    <property type="match status" value="1"/>
</dbReference>
<evidence type="ECO:0000313" key="8">
    <source>
        <dbReference type="EMBL" id="PQO46367.1"/>
    </source>
</evidence>
<sequence length="324" mass="34745">MRIVMMGTGPFAVPTLEALIESPHEVVCLFTQPLRPTRGNRPAPPTPMRDVAQKHGLPIYDPQSINTDDAREILAEQNADLLVVCDYGQILSNESLALARLGGINLHGSILPKYRGAAPVNWAVYNGDAETGITVIHMTPKLDGGPCLKVVRTPIGPDETAVDLEPRLALLGVPAVLESIAMLETHDGDSLVGEPQDASLVSKAPRLKKTDADVDWHKSAQQIYNQYRAFQPWPGCYTHLSRGAKAPLRLILAEIALADAPSDPPASPGTIAVAQGEDLRVATGDGEIVVRKIQPAGKKVMDAAEFIRGYQPAVGDSFLSEPLP</sequence>
<evidence type="ECO:0000259" key="6">
    <source>
        <dbReference type="Pfam" id="PF00551"/>
    </source>
</evidence>
<dbReference type="Pfam" id="PF02911">
    <property type="entry name" value="Formyl_trans_C"/>
    <property type="match status" value="1"/>
</dbReference>
<dbReference type="SUPFAM" id="SSF53328">
    <property type="entry name" value="Formyltransferase"/>
    <property type="match status" value="1"/>
</dbReference>
<evidence type="ECO:0000256" key="3">
    <source>
        <dbReference type="ARBA" id="ARBA00022679"/>
    </source>
</evidence>
<dbReference type="InterPro" id="IPR011034">
    <property type="entry name" value="Formyl_transferase-like_C_sf"/>
</dbReference>
<comment type="similarity">
    <text evidence="1 5">Belongs to the Fmt family.</text>
</comment>
<dbReference type="PANTHER" id="PTHR11138:SF5">
    <property type="entry name" value="METHIONYL-TRNA FORMYLTRANSFERASE, MITOCHONDRIAL"/>
    <property type="match status" value="1"/>
</dbReference>
<dbReference type="GO" id="GO:0004479">
    <property type="term" value="F:methionyl-tRNA formyltransferase activity"/>
    <property type="evidence" value="ECO:0007669"/>
    <property type="project" value="UniProtKB-UniRule"/>
</dbReference>
<dbReference type="GO" id="GO:0005829">
    <property type="term" value="C:cytosol"/>
    <property type="evidence" value="ECO:0007669"/>
    <property type="project" value="TreeGrafter"/>
</dbReference>
<dbReference type="Proteomes" id="UP000237819">
    <property type="component" value="Unassembled WGS sequence"/>
</dbReference>
<dbReference type="CDD" id="cd08704">
    <property type="entry name" value="Met_tRNA_FMT_C"/>
    <property type="match status" value="1"/>
</dbReference>
<comment type="catalytic activity">
    <reaction evidence="5">
        <text>L-methionyl-tRNA(fMet) + (6R)-10-formyltetrahydrofolate = N-formyl-L-methionyl-tRNA(fMet) + (6S)-5,6,7,8-tetrahydrofolate + H(+)</text>
        <dbReference type="Rhea" id="RHEA:24380"/>
        <dbReference type="Rhea" id="RHEA-COMP:9952"/>
        <dbReference type="Rhea" id="RHEA-COMP:9953"/>
        <dbReference type="ChEBI" id="CHEBI:15378"/>
        <dbReference type="ChEBI" id="CHEBI:57453"/>
        <dbReference type="ChEBI" id="CHEBI:78530"/>
        <dbReference type="ChEBI" id="CHEBI:78844"/>
        <dbReference type="ChEBI" id="CHEBI:195366"/>
        <dbReference type="EC" id="2.1.2.9"/>
    </reaction>
</comment>
<gene>
    <name evidence="5" type="primary">fmt</name>
    <name evidence="8" type="ORF">C5Y93_10320</name>
</gene>
<dbReference type="EMBL" id="PUHZ01000010">
    <property type="protein sequence ID" value="PQO46367.1"/>
    <property type="molecule type" value="Genomic_DNA"/>
</dbReference>
<dbReference type="CDD" id="cd08646">
    <property type="entry name" value="FMT_core_Met-tRNA-FMT_N"/>
    <property type="match status" value="1"/>
</dbReference>
<dbReference type="OrthoDB" id="9802815at2"/>
<evidence type="ECO:0000256" key="2">
    <source>
        <dbReference type="ARBA" id="ARBA00012261"/>
    </source>
</evidence>
<proteinExistence type="inferred from homology"/>
<dbReference type="InterPro" id="IPR041711">
    <property type="entry name" value="Met-tRNA-FMT_N"/>
</dbReference>
<organism evidence="8 9">
    <name type="scientific">Blastopirellula marina</name>
    <dbReference type="NCBI Taxonomy" id="124"/>
    <lineage>
        <taxon>Bacteria</taxon>
        <taxon>Pseudomonadati</taxon>
        <taxon>Planctomycetota</taxon>
        <taxon>Planctomycetia</taxon>
        <taxon>Pirellulales</taxon>
        <taxon>Pirellulaceae</taxon>
        <taxon>Blastopirellula</taxon>
    </lineage>
</organism>
<dbReference type="Pfam" id="PF00551">
    <property type="entry name" value="Formyl_trans_N"/>
    <property type="match status" value="1"/>
</dbReference>
<feature type="binding site" evidence="5">
    <location>
        <begin position="109"/>
        <end position="112"/>
    </location>
    <ligand>
        <name>(6S)-5,6,7,8-tetrahydrofolate</name>
        <dbReference type="ChEBI" id="CHEBI:57453"/>
    </ligand>
</feature>
<dbReference type="InterPro" id="IPR005793">
    <property type="entry name" value="Formyl_trans_C"/>
</dbReference>
<dbReference type="RefSeq" id="WP_105335338.1">
    <property type="nucleotide sequence ID" value="NZ_PUHZ01000010.1"/>
</dbReference>
<evidence type="ECO:0000256" key="1">
    <source>
        <dbReference type="ARBA" id="ARBA00010699"/>
    </source>
</evidence>
<dbReference type="PANTHER" id="PTHR11138">
    <property type="entry name" value="METHIONYL-TRNA FORMYLTRANSFERASE"/>
    <property type="match status" value="1"/>
</dbReference>
<reference evidence="8 9" key="1">
    <citation type="submission" date="2018-02" db="EMBL/GenBank/DDBJ databases">
        <title>Comparative genomes isolates from brazilian mangrove.</title>
        <authorList>
            <person name="Araujo J.E."/>
            <person name="Taketani R.G."/>
            <person name="Silva M.C.P."/>
            <person name="Loureco M.V."/>
            <person name="Andreote F.D."/>
        </authorList>
    </citation>
    <scope>NUCLEOTIDE SEQUENCE [LARGE SCALE GENOMIC DNA]</scope>
    <source>
        <strain evidence="8 9">Nap-Phe MGV</strain>
    </source>
</reference>
<evidence type="ECO:0000256" key="5">
    <source>
        <dbReference type="HAMAP-Rule" id="MF_00182"/>
    </source>
</evidence>
<comment type="caution">
    <text evidence="8">The sequence shown here is derived from an EMBL/GenBank/DDBJ whole genome shotgun (WGS) entry which is preliminary data.</text>
</comment>
<evidence type="ECO:0000313" key="9">
    <source>
        <dbReference type="Proteomes" id="UP000237819"/>
    </source>
</evidence>
<evidence type="ECO:0000259" key="7">
    <source>
        <dbReference type="Pfam" id="PF02911"/>
    </source>
</evidence>